<dbReference type="Gene3D" id="1.10.443.10">
    <property type="entry name" value="Intergrase catalytic core"/>
    <property type="match status" value="1"/>
</dbReference>
<name>A0A430FMH7_9BIFI</name>
<evidence type="ECO:0000256" key="4">
    <source>
        <dbReference type="ARBA" id="ARBA00023172"/>
    </source>
</evidence>
<evidence type="ECO:0000313" key="8">
    <source>
        <dbReference type="EMBL" id="RSX53980.1"/>
    </source>
</evidence>
<organism evidence="8 9">
    <name type="scientific">Bifidobacterium goeldii</name>
    <dbReference type="NCBI Taxonomy" id="2306975"/>
    <lineage>
        <taxon>Bacteria</taxon>
        <taxon>Bacillati</taxon>
        <taxon>Actinomycetota</taxon>
        <taxon>Actinomycetes</taxon>
        <taxon>Bifidobacteriales</taxon>
        <taxon>Bifidobacteriaceae</taxon>
        <taxon>Bifidobacterium</taxon>
    </lineage>
</organism>
<dbReference type="GO" id="GO:0006310">
    <property type="term" value="P:DNA recombination"/>
    <property type="evidence" value="ECO:0007669"/>
    <property type="project" value="UniProtKB-KW"/>
</dbReference>
<dbReference type="InterPro" id="IPR010998">
    <property type="entry name" value="Integrase_recombinase_N"/>
</dbReference>
<keyword evidence="4" id="KW-0233">DNA recombination</keyword>
<keyword evidence="9" id="KW-1185">Reference proteome</keyword>
<protein>
    <submittedName>
        <fullName evidence="8">Integrase</fullName>
    </submittedName>
</protein>
<comment type="similarity">
    <text evidence="1">Belongs to the 'phage' integrase family.</text>
</comment>
<dbReference type="CDD" id="cd01189">
    <property type="entry name" value="INT_ICEBs1_C_like"/>
    <property type="match status" value="1"/>
</dbReference>
<dbReference type="PROSITE" id="PS51900">
    <property type="entry name" value="CB"/>
    <property type="match status" value="1"/>
</dbReference>
<dbReference type="SUPFAM" id="SSF56349">
    <property type="entry name" value="DNA breaking-rejoining enzymes"/>
    <property type="match status" value="1"/>
</dbReference>
<dbReference type="InterPro" id="IPR011010">
    <property type="entry name" value="DNA_brk_join_enz"/>
</dbReference>
<feature type="domain" description="Core-binding (CB)" evidence="7">
    <location>
        <begin position="63"/>
        <end position="144"/>
    </location>
</feature>
<dbReference type="InterPro" id="IPR002104">
    <property type="entry name" value="Integrase_catalytic"/>
</dbReference>
<evidence type="ECO:0000256" key="2">
    <source>
        <dbReference type="ARBA" id="ARBA00022908"/>
    </source>
</evidence>
<dbReference type="GO" id="GO:0015074">
    <property type="term" value="P:DNA integration"/>
    <property type="evidence" value="ECO:0007669"/>
    <property type="project" value="UniProtKB-KW"/>
</dbReference>
<dbReference type="PROSITE" id="PS51898">
    <property type="entry name" value="TYR_RECOMBINASE"/>
    <property type="match status" value="1"/>
</dbReference>
<evidence type="ECO:0000259" key="7">
    <source>
        <dbReference type="PROSITE" id="PS51900"/>
    </source>
</evidence>
<evidence type="ECO:0000313" key="9">
    <source>
        <dbReference type="Proteomes" id="UP000287533"/>
    </source>
</evidence>
<proteinExistence type="inferred from homology"/>
<accession>A0A430FMH7</accession>
<sequence>MANITKYQTTNGVRYRVRYRKPDGTQTDKRGFKRKIDAENWAAEHVTIAKATGGYIDPQAGKTTVGLLAEAWLAKKKTSVKASTYRPLEITWRVHVAPVWGNVPVSKIAREDIQQWVTSLSEQRSPTVVIRAHGILAGILDDAKNDKRIGDNPARNAELPRKRSRPHRYLTAEQLYRLADCAGWRHDIILTLGLCGMRWGELVPLRVKDVDLDKHRINIGVSAPMVGMQIIADDTKTYRTRSIMYPSVLDEIMRKHCDGRATDALVFEAPGRPGEMIREHGNATARSDSWMCVAMRRAGIEGRIRIHDLRHTAASLMVHAGANVKAVQRQLGHSSAAMTLDVYADLFDDDLDELSARMGDMLLRENVGKMWANNVCEAS</sequence>
<dbReference type="RefSeq" id="WP_125979276.1">
    <property type="nucleotide sequence ID" value="NZ_QXGL01000001.1"/>
</dbReference>
<evidence type="ECO:0000256" key="1">
    <source>
        <dbReference type="ARBA" id="ARBA00008857"/>
    </source>
</evidence>
<dbReference type="Pfam" id="PF14659">
    <property type="entry name" value="Phage_int_SAM_3"/>
    <property type="match status" value="1"/>
</dbReference>
<keyword evidence="3 5" id="KW-0238">DNA-binding</keyword>
<evidence type="ECO:0000259" key="6">
    <source>
        <dbReference type="PROSITE" id="PS51898"/>
    </source>
</evidence>
<keyword evidence="2" id="KW-0229">DNA integration</keyword>
<feature type="domain" description="Tyr recombinase" evidence="6">
    <location>
        <begin position="165"/>
        <end position="356"/>
    </location>
</feature>
<dbReference type="Proteomes" id="UP000287533">
    <property type="component" value="Unassembled WGS sequence"/>
</dbReference>
<dbReference type="Pfam" id="PF00589">
    <property type="entry name" value="Phage_integrase"/>
    <property type="match status" value="1"/>
</dbReference>
<dbReference type="InterPro" id="IPR044068">
    <property type="entry name" value="CB"/>
</dbReference>
<dbReference type="OrthoDB" id="1822491at2"/>
<gene>
    <name evidence="8" type="ORF">D2E25_0286</name>
</gene>
<dbReference type="InterPro" id="IPR004107">
    <property type="entry name" value="Integrase_SAM-like_N"/>
</dbReference>
<comment type="caution">
    <text evidence="8">The sequence shown here is derived from an EMBL/GenBank/DDBJ whole genome shotgun (WGS) entry which is preliminary data.</text>
</comment>
<dbReference type="PANTHER" id="PTHR30349">
    <property type="entry name" value="PHAGE INTEGRASE-RELATED"/>
    <property type="match status" value="1"/>
</dbReference>
<dbReference type="GO" id="GO:0003677">
    <property type="term" value="F:DNA binding"/>
    <property type="evidence" value="ECO:0007669"/>
    <property type="project" value="UniProtKB-UniRule"/>
</dbReference>
<dbReference type="InterPro" id="IPR050090">
    <property type="entry name" value="Tyrosine_recombinase_XerCD"/>
</dbReference>
<dbReference type="EMBL" id="QXGL01000001">
    <property type="protein sequence ID" value="RSX53980.1"/>
    <property type="molecule type" value="Genomic_DNA"/>
</dbReference>
<dbReference type="PANTHER" id="PTHR30349:SF64">
    <property type="entry name" value="PROPHAGE INTEGRASE INTD-RELATED"/>
    <property type="match status" value="1"/>
</dbReference>
<reference evidence="8 9" key="1">
    <citation type="submission" date="2018-09" db="EMBL/GenBank/DDBJ databases">
        <title>Characterization of the phylogenetic diversity of five novel species belonging to the genus Bifidobacterium.</title>
        <authorList>
            <person name="Lugli G.A."/>
            <person name="Duranti S."/>
            <person name="Milani C."/>
        </authorList>
    </citation>
    <scope>NUCLEOTIDE SEQUENCE [LARGE SCALE GENOMIC DNA]</scope>
    <source>
        <strain evidence="8 9">2034B</strain>
    </source>
</reference>
<dbReference type="Gene3D" id="1.10.150.130">
    <property type="match status" value="1"/>
</dbReference>
<dbReference type="AlphaFoldDB" id="A0A430FMH7"/>
<dbReference type="InterPro" id="IPR013762">
    <property type="entry name" value="Integrase-like_cat_sf"/>
</dbReference>
<evidence type="ECO:0000256" key="3">
    <source>
        <dbReference type="ARBA" id="ARBA00023125"/>
    </source>
</evidence>
<evidence type="ECO:0000256" key="5">
    <source>
        <dbReference type="PROSITE-ProRule" id="PRU01248"/>
    </source>
</evidence>